<name>A0A8H6KK63_9PEZI</name>
<gene>
    <name evidence="2" type="ORF">CPLU01_06123</name>
</gene>
<evidence type="ECO:0000313" key="3">
    <source>
        <dbReference type="Proteomes" id="UP000654918"/>
    </source>
</evidence>
<sequence length="73" mass="7826">MRFFLAFLLAALQISIASAGLNLKKCGTQWPSGWVSNCNQADKDGCATLCGQKCRTSNLRAMANGADCDCYCV</sequence>
<evidence type="ECO:0000313" key="2">
    <source>
        <dbReference type="EMBL" id="KAF6832581.1"/>
    </source>
</evidence>
<dbReference type="AlphaFoldDB" id="A0A8H6KK63"/>
<accession>A0A8H6KK63</accession>
<evidence type="ECO:0000256" key="1">
    <source>
        <dbReference type="SAM" id="SignalP"/>
    </source>
</evidence>
<proteinExistence type="predicted"/>
<dbReference type="EMBL" id="WIGO01000068">
    <property type="protein sequence ID" value="KAF6832581.1"/>
    <property type="molecule type" value="Genomic_DNA"/>
</dbReference>
<organism evidence="2 3">
    <name type="scientific">Colletotrichum plurivorum</name>
    <dbReference type="NCBI Taxonomy" id="2175906"/>
    <lineage>
        <taxon>Eukaryota</taxon>
        <taxon>Fungi</taxon>
        <taxon>Dikarya</taxon>
        <taxon>Ascomycota</taxon>
        <taxon>Pezizomycotina</taxon>
        <taxon>Sordariomycetes</taxon>
        <taxon>Hypocreomycetidae</taxon>
        <taxon>Glomerellales</taxon>
        <taxon>Glomerellaceae</taxon>
        <taxon>Colletotrichum</taxon>
        <taxon>Colletotrichum orchidearum species complex</taxon>
    </lineage>
</organism>
<keyword evidence="3" id="KW-1185">Reference proteome</keyword>
<feature type="chain" id="PRO_5034723659" evidence="1">
    <location>
        <begin position="20"/>
        <end position="73"/>
    </location>
</feature>
<keyword evidence="1" id="KW-0732">Signal</keyword>
<reference evidence="2" key="1">
    <citation type="journal article" date="2020" name="Phytopathology">
        <title>Genome Sequence Resources of Colletotrichum truncatum, C. plurivorum, C. musicola, and C. sojae: Four Species Pathogenic to Soybean (Glycine max).</title>
        <authorList>
            <person name="Rogerio F."/>
            <person name="Boufleur T.R."/>
            <person name="Ciampi-Guillardi M."/>
            <person name="Sukno S.A."/>
            <person name="Thon M.R."/>
            <person name="Massola Junior N.S."/>
            <person name="Baroncelli R."/>
        </authorList>
    </citation>
    <scope>NUCLEOTIDE SEQUENCE</scope>
    <source>
        <strain evidence="2">LFN00145</strain>
    </source>
</reference>
<dbReference type="Proteomes" id="UP000654918">
    <property type="component" value="Unassembled WGS sequence"/>
</dbReference>
<comment type="caution">
    <text evidence="2">The sequence shown here is derived from an EMBL/GenBank/DDBJ whole genome shotgun (WGS) entry which is preliminary data.</text>
</comment>
<protein>
    <submittedName>
        <fullName evidence="2">Uncharacterized protein</fullName>
    </submittedName>
</protein>
<feature type="signal peptide" evidence="1">
    <location>
        <begin position="1"/>
        <end position="19"/>
    </location>
</feature>